<sequence length="304" mass="33205">MVSWQTRTAALLGRLTIRQSLKRDFSIAEMRARIRSMERFFPAVPDDIRIDLAPGLAHCDAEWLTPHNGPTERVILHLPGGAFMTRFVRAERLLLARLCRAANARGRLVFYRLAPEDPFPAGLDDSLEAYRQLLDQGVSPQHIIVSGMSAGGCLALALLLKLRDLGLPAPAAGVLMSPAADLTDASESGSRIDNAASDAVLSMERGDDIRQLYLGGQVELVNHPYVSPVLGDYAGLPPLLFQVGSTEILLDDSQRCAERARAAGVRAEVEVWDRMPHGWQALSFAPESGRAIARMGDFIRESCP</sequence>
<dbReference type="Gene3D" id="3.40.50.1820">
    <property type="entry name" value="alpha/beta hydrolase"/>
    <property type="match status" value="1"/>
</dbReference>
<feature type="domain" description="Alpha/beta hydrolase fold-3" evidence="2">
    <location>
        <begin position="76"/>
        <end position="280"/>
    </location>
</feature>
<proteinExistence type="predicted"/>
<gene>
    <name evidence="3" type="ORF">G3I74_12860</name>
</gene>
<dbReference type="PANTHER" id="PTHR48081:SF8">
    <property type="entry name" value="ALPHA_BETA HYDROLASE FOLD-3 DOMAIN-CONTAINING PROTEIN-RELATED"/>
    <property type="match status" value="1"/>
</dbReference>
<protein>
    <submittedName>
        <fullName evidence="3">Alpha/beta hydrolase</fullName>
    </submittedName>
</protein>
<comment type="caution">
    <text evidence="3">The sequence shown here is derived from an EMBL/GenBank/DDBJ whole genome shotgun (WGS) entry which is preliminary data.</text>
</comment>
<dbReference type="AlphaFoldDB" id="A0A845V2X5"/>
<dbReference type="InterPro" id="IPR013094">
    <property type="entry name" value="AB_hydrolase_3"/>
</dbReference>
<keyword evidence="4" id="KW-1185">Reference proteome</keyword>
<dbReference type="PANTHER" id="PTHR48081">
    <property type="entry name" value="AB HYDROLASE SUPERFAMILY PROTEIN C4A8.06C"/>
    <property type="match status" value="1"/>
</dbReference>
<evidence type="ECO:0000259" key="2">
    <source>
        <dbReference type="Pfam" id="PF07859"/>
    </source>
</evidence>
<keyword evidence="1 3" id="KW-0378">Hydrolase</keyword>
<dbReference type="Pfam" id="PF07859">
    <property type="entry name" value="Abhydrolase_3"/>
    <property type="match status" value="1"/>
</dbReference>
<dbReference type="EMBL" id="JAAGSC010000043">
    <property type="protein sequence ID" value="NDY96620.1"/>
    <property type="molecule type" value="Genomic_DNA"/>
</dbReference>
<dbReference type="InterPro" id="IPR029058">
    <property type="entry name" value="AB_hydrolase_fold"/>
</dbReference>
<evidence type="ECO:0000313" key="4">
    <source>
        <dbReference type="Proteomes" id="UP000484885"/>
    </source>
</evidence>
<name>A0A845V2X5_9GAMM</name>
<evidence type="ECO:0000256" key="1">
    <source>
        <dbReference type="ARBA" id="ARBA00022801"/>
    </source>
</evidence>
<dbReference type="SUPFAM" id="SSF53474">
    <property type="entry name" value="alpha/beta-Hydrolases"/>
    <property type="match status" value="1"/>
</dbReference>
<accession>A0A845V2X5</accession>
<dbReference type="GO" id="GO:0016787">
    <property type="term" value="F:hydrolase activity"/>
    <property type="evidence" value="ECO:0007669"/>
    <property type="project" value="UniProtKB-KW"/>
</dbReference>
<evidence type="ECO:0000313" key="3">
    <source>
        <dbReference type="EMBL" id="NDY96620.1"/>
    </source>
</evidence>
<dbReference type="RefSeq" id="WP_164212006.1">
    <property type="nucleotide sequence ID" value="NZ_JAAGSC010000043.1"/>
</dbReference>
<dbReference type="Proteomes" id="UP000484885">
    <property type="component" value="Unassembled WGS sequence"/>
</dbReference>
<organism evidence="3 4">
    <name type="scientific">Wenzhouxiangella limi</name>
    <dbReference type="NCBI Taxonomy" id="2707351"/>
    <lineage>
        <taxon>Bacteria</taxon>
        <taxon>Pseudomonadati</taxon>
        <taxon>Pseudomonadota</taxon>
        <taxon>Gammaproteobacteria</taxon>
        <taxon>Chromatiales</taxon>
        <taxon>Wenzhouxiangellaceae</taxon>
        <taxon>Wenzhouxiangella</taxon>
    </lineage>
</organism>
<reference evidence="3 4" key="1">
    <citation type="submission" date="2020-02" db="EMBL/GenBank/DDBJ databases">
        <authorList>
            <person name="Zhang X.-Y."/>
        </authorList>
    </citation>
    <scope>NUCLEOTIDE SEQUENCE [LARGE SCALE GENOMIC DNA]</scope>
    <source>
        <strain evidence="3 4">C33</strain>
    </source>
</reference>
<dbReference type="InterPro" id="IPR050300">
    <property type="entry name" value="GDXG_lipolytic_enzyme"/>
</dbReference>